<evidence type="ECO:0000313" key="2">
    <source>
        <dbReference type="EMBL" id="GBO01556.1"/>
    </source>
</evidence>
<evidence type="ECO:0000256" key="1">
    <source>
        <dbReference type="SAM" id="MobiDB-lite"/>
    </source>
</evidence>
<keyword evidence="3" id="KW-1185">Reference proteome</keyword>
<sequence>MLSSESAHISKESDAEEDDAERLSSDFGKPNTIFQFACDSHFREVLHSSSIDQEFYSCFVRKHSSSKERQKDSITSLTILKSLHLLLKEILISGVLEQWVFLCDVFIFTYSQSYNFQVHRTISSKKI</sequence>
<feature type="region of interest" description="Disordered" evidence="1">
    <location>
        <begin position="1"/>
        <end position="30"/>
    </location>
</feature>
<proteinExistence type="predicted"/>
<dbReference type="AlphaFoldDB" id="A0A4Y2TR40"/>
<organism evidence="2 3">
    <name type="scientific">Araneus ventricosus</name>
    <name type="common">Orbweaver spider</name>
    <name type="synonym">Epeira ventricosa</name>
    <dbReference type="NCBI Taxonomy" id="182803"/>
    <lineage>
        <taxon>Eukaryota</taxon>
        <taxon>Metazoa</taxon>
        <taxon>Ecdysozoa</taxon>
        <taxon>Arthropoda</taxon>
        <taxon>Chelicerata</taxon>
        <taxon>Arachnida</taxon>
        <taxon>Araneae</taxon>
        <taxon>Araneomorphae</taxon>
        <taxon>Entelegynae</taxon>
        <taxon>Araneoidea</taxon>
        <taxon>Araneidae</taxon>
        <taxon>Araneus</taxon>
    </lineage>
</organism>
<comment type="caution">
    <text evidence="2">The sequence shown here is derived from an EMBL/GenBank/DDBJ whole genome shotgun (WGS) entry which is preliminary data.</text>
</comment>
<dbReference type="EMBL" id="BGPR01029645">
    <property type="protein sequence ID" value="GBO01556.1"/>
    <property type="molecule type" value="Genomic_DNA"/>
</dbReference>
<reference evidence="2 3" key="1">
    <citation type="journal article" date="2019" name="Sci. Rep.">
        <title>Orb-weaving spider Araneus ventricosus genome elucidates the spidroin gene catalogue.</title>
        <authorList>
            <person name="Kono N."/>
            <person name="Nakamura H."/>
            <person name="Ohtoshi R."/>
            <person name="Moran D.A.P."/>
            <person name="Shinohara A."/>
            <person name="Yoshida Y."/>
            <person name="Fujiwara M."/>
            <person name="Mori M."/>
            <person name="Tomita M."/>
            <person name="Arakawa K."/>
        </authorList>
    </citation>
    <scope>NUCLEOTIDE SEQUENCE [LARGE SCALE GENOMIC DNA]</scope>
</reference>
<gene>
    <name evidence="2" type="ORF">AVEN_272761_1</name>
</gene>
<accession>A0A4Y2TR40</accession>
<protein>
    <submittedName>
        <fullName evidence="2">Uncharacterized protein</fullName>
    </submittedName>
</protein>
<dbReference type="Proteomes" id="UP000499080">
    <property type="component" value="Unassembled WGS sequence"/>
</dbReference>
<name>A0A4Y2TR40_ARAVE</name>
<evidence type="ECO:0000313" key="3">
    <source>
        <dbReference type="Proteomes" id="UP000499080"/>
    </source>
</evidence>